<dbReference type="RefSeq" id="WP_207327158.1">
    <property type="nucleotide sequence ID" value="NZ_JAFMYW010000001.1"/>
</dbReference>
<feature type="region of interest" description="Disordered" evidence="1">
    <location>
        <begin position="1"/>
        <end position="25"/>
    </location>
</feature>
<proteinExistence type="predicted"/>
<protein>
    <submittedName>
        <fullName evidence="2">Uncharacterized protein</fullName>
    </submittedName>
</protein>
<dbReference type="EMBL" id="JAFMYW010000001">
    <property type="protein sequence ID" value="MBO0947241.1"/>
    <property type="molecule type" value="Genomic_DNA"/>
</dbReference>
<feature type="compositionally biased region" description="Polar residues" evidence="1">
    <location>
        <begin position="1"/>
        <end position="17"/>
    </location>
</feature>
<organism evidence="2 3">
    <name type="scientific">Fibrella forsythiae</name>
    <dbReference type="NCBI Taxonomy" id="2817061"/>
    <lineage>
        <taxon>Bacteria</taxon>
        <taxon>Pseudomonadati</taxon>
        <taxon>Bacteroidota</taxon>
        <taxon>Cytophagia</taxon>
        <taxon>Cytophagales</taxon>
        <taxon>Spirosomataceae</taxon>
        <taxon>Fibrella</taxon>
    </lineage>
</organism>
<gene>
    <name evidence="2" type="ORF">J2I46_01520</name>
</gene>
<name>A0ABS3JB73_9BACT</name>
<comment type="caution">
    <text evidence="2">The sequence shown here is derived from an EMBL/GenBank/DDBJ whole genome shotgun (WGS) entry which is preliminary data.</text>
</comment>
<evidence type="ECO:0000313" key="3">
    <source>
        <dbReference type="Proteomes" id="UP000664628"/>
    </source>
</evidence>
<sequence length="144" mass="15740">MNQPQQPASDVQGSSAATEPVTKQPLARSSFSLTVGTGKTGDGYGTSQAELIGWAITEYKRNLYQYLVRAVKDSDEESLIEAGVLLASLDLCDETLIELVIGLQNVAIENFAIIQSLGNTGYTPTPEGHYERYYTDKVTKLFTR</sequence>
<dbReference type="Proteomes" id="UP000664628">
    <property type="component" value="Unassembled WGS sequence"/>
</dbReference>
<evidence type="ECO:0000313" key="2">
    <source>
        <dbReference type="EMBL" id="MBO0947241.1"/>
    </source>
</evidence>
<accession>A0ABS3JB73</accession>
<evidence type="ECO:0000256" key="1">
    <source>
        <dbReference type="SAM" id="MobiDB-lite"/>
    </source>
</evidence>
<keyword evidence="3" id="KW-1185">Reference proteome</keyword>
<reference evidence="2 3" key="1">
    <citation type="submission" date="2021-03" db="EMBL/GenBank/DDBJ databases">
        <title>Fibrella sp. HMF5405 genome sequencing and assembly.</title>
        <authorList>
            <person name="Kang H."/>
            <person name="Kim H."/>
            <person name="Bae S."/>
            <person name="Joh K."/>
        </authorList>
    </citation>
    <scope>NUCLEOTIDE SEQUENCE [LARGE SCALE GENOMIC DNA]</scope>
    <source>
        <strain evidence="2 3">HMF5405</strain>
    </source>
</reference>